<dbReference type="GO" id="GO:0009279">
    <property type="term" value="C:cell outer membrane"/>
    <property type="evidence" value="ECO:0007669"/>
    <property type="project" value="UniProtKB-SubCell"/>
</dbReference>
<feature type="signal peptide" evidence="5">
    <location>
        <begin position="1"/>
        <end position="21"/>
    </location>
</feature>
<comment type="caution">
    <text evidence="7">The sequence shown here is derived from an EMBL/GenBank/DDBJ whole genome shotgun (WGS) entry which is preliminary data.</text>
</comment>
<proteinExistence type="predicted"/>
<dbReference type="Gene3D" id="2.60.40.1120">
    <property type="entry name" value="Carboxypeptidase-like, regulatory domain"/>
    <property type="match status" value="2"/>
</dbReference>
<feature type="chain" id="PRO_5012641151" description="OmpA-like domain-containing protein" evidence="5">
    <location>
        <begin position="22"/>
        <end position="550"/>
    </location>
</feature>
<dbReference type="Proteomes" id="UP000191663">
    <property type="component" value="Unassembled WGS sequence"/>
</dbReference>
<evidence type="ECO:0000256" key="1">
    <source>
        <dbReference type="ARBA" id="ARBA00004442"/>
    </source>
</evidence>
<reference evidence="8" key="1">
    <citation type="submission" date="2017-01" db="EMBL/GenBank/DDBJ databases">
        <title>Novel pathways for hydrocarbon cycling and metabolic interdependencies in hydrothermal sediment communities.</title>
        <authorList>
            <person name="Dombrowski N."/>
            <person name="Seitz K."/>
            <person name="Teske A."/>
            <person name="Baker B."/>
        </authorList>
    </citation>
    <scope>NUCLEOTIDE SEQUENCE [LARGE SCALE GENOMIC DNA]</scope>
</reference>
<keyword evidence="5" id="KW-0732">Signal</keyword>
<evidence type="ECO:0000313" key="8">
    <source>
        <dbReference type="Proteomes" id="UP000191663"/>
    </source>
</evidence>
<dbReference type="InterPro" id="IPR008969">
    <property type="entry name" value="CarboxyPept-like_regulatory"/>
</dbReference>
<dbReference type="PRINTS" id="PR01021">
    <property type="entry name" value="OMPADOMAIN"/>
</dbReference>
<evidence type="ECO:0000256" key="2">
    <source>
        <dbReference type="ARBA" id="ARBA00023136"/>
    </source>
</evidence>
<dbReference type="SUPFAM" id="SSF103088">
    <property type="entry name" value="OmpA-like"/>
    <property type="match status" value="1"/>
</dbReference>
<dbReference type="Pfam" id="PF00691">
    <property type="entry name" value="OmpA"/>
    <property type="match status" value="1"/>
</dbReference>
<dbReference type="InterPro" id="IPR013784">
    <property type="entry name" value="Carb-bd-like_fold"/>
</dbReference>
<feature type="domain" description="OmpA-like" evidence="6">
    <location>
        <begin position="434"/>
        <end position="550"/>
    </location>
</feature>
<comment type="subcellular location">
    <subcellularLocation>
        <location evidence="1">Cell outer membrane</location>
    </subcellularLocation>
</comment>
<dbReference type="GO" id="GO:0030246">
    <property type="term" value="F:carbohydrate binding"/>
    <property type="evidence" value="ECO:0007669"/>
    <property type="project" value="InterPro"/>
</dbReference>
<dbReference type="AlphaFoldDB" id="A0A1V4QGG2"/>
<keyword evidence="2 4" id="KW-0472">Membrane</keyword>
<dbReference type="Gene3D" id="3.30.1330.60">
    <property type="entry name" value="OmpA-like domain"/>
    <property type="match status" value="1"/>
</dbReference>
<dbReference type="PANTHER" id="PTHR30329:SF21">
    <property type="entry name" value="LIPOPROTEIN YIAD-RELATED"/>
    <property type="match status" value="1"/>
</dbReference>
<organism evidence="7 8">
    <name type="scientific">candidate division WOR-3 bacterium 4484_100</name>
    <dbReference type="NCBI Taxonomy" id="1936077"/>
    <lineage>
        <taxon>Bacteria</taxon>
        <taxon>Bacteria division WOR-3</taxon>
    </lineage>
</organism>
<dbReference type="EMBL" id="MUKB01000058">
    <property type="protein sequence ID" value="OPX17945.1"/>
    <property type="molecule type" value="Genomic_DNA"/>
</dbReference>
<accession>A0A1V4QGG2</accession>
<protein>
    <recommendedName>
        <fullName evidence="6">OmpA-like domain-containing protein</fullName>
    </recommendedName>
</protein>
<evidence type="ECO:0000313" key="7">
    <source>
        <dbReference type="EMBL" id="OPX17945.1"/>
    </source>
</evidence>
<dbReference type="InterPro" id="IPR050330">
    <property type="entry name" value="Bact_OuterMem_StrucFunc"/>
</dbReference>
<evidence type="ECO:0000259" key="6">
    <source>
        <dbReference type="PROSITE" id="PS51123"/>
    </source>
</evidence>
<sequence>MNHFRIIICLLCFGFISLTDAEFNRTSGLIDIPGPDILPKSGFCFGYDGSFSLGTDPINDRYDHNFHLSFGLFKRLESYLDIYSFSNFSAVLGCCCNFFNSDKFGIATGIHQLSWSLNISELGNGDSVGWTDDLSYNRGEYKKPFELFSLFLTSRYSITPRVKAIIGFGRGRYVGYGTHSQYFNTNFYHEKGGDWAIGLFAGMEFNLTRNIAFIFEGDSRDLNFGFDLYFAPVDIGLAITKFEYFVWPDGAYEPRFAFSISYKKLPEKPKLGRIAGTVFDESDNPIIAELSIIGTDIPKILTSPDQGSYIFSDIKPGHYRLYATAPGYIGQYKEVDVITSKITFCDFTLKKQAPETGGIIGKVVDMKTNEPLIVTLSIPRLGISIRSDSTGIFEFKKLPPGDYKVKAEAIDYETGVYPVVVRPGERTSLDIRMVKKGMVITLRGVKFDFNKATLRPESYPVLDEAAAILTNHPEIVVEIQGHTDAIGSASYNLKLSNARANTVRDYLITKHMINPSRLIARGYGESRPIADNRTIEGRAKNRRVDFVILK</sequence>
<evidence type="ECO:0000256" key="3">
    <source>
        <dbReference type="ARBA" id="ARBA00023237"/>
    </source>
</evidence>
<evidence type="ECO:0000256" key="4">
    <source>
        <dbReference type="PROSITE-ProRule" id="PRU00473"/>
    </source>
</evidence>
<dbReference type="PANTHER" id="PTHR30329">
    <property type="entry name" value="STATOR ELEMENT OF FLAGELLAR MOTOR COMPLEX"/>
    <property type="match status" value="1"/>
</dbReference>
<dbReference type="InterPro" id="IPR006664">
    <property type="entry name" value="OMP_bac"/>
</dbReference>
<dbReference type="SUPFAM" id="SSF49452">
    <property type="entry name" value="Starch-binding domain-like"/>
    <property type="match status" value="1"/>
</dbReference>
<dbReference type="InterPro" id="IPR036737">
    <property type="entry name" value="OmpA-like_sf"/>
</dbReference>
<dbReference type="InterPro" id="IPR006665">
    <property type="entry name" value="OmpA-like"/>
</dbReference>
<dbReference type="PROSITE" id="PS51123">
    <property type="entry name" value="OMPA_2"/>
    <property type="match status" value="1"/>
</dbReference>
<name>A0A1V4QGG2_UNCW3</name>
<gene>
    <name evidence="7" type="ORF">BXT86_03765</name>
</gene>
<dbReference type="SUPFAM" id="SSF49464">
    <property type="entry name" value="Carboxypeptidase regulatory domain-like"/>
    <property type="match status" value="1"/>
</dbReference>
<dbReference type="CDD" id="cd07185">
    <property type="entry name" value="OmpA_C-like"/>
    <property type="match status" value="1"/>
</dbReference>
<evidence type="ECO:0000256" key="5">
    <source>
        <dbReference type="SAM" id="SignalP"/>
    </source>
</evidence>
<dbReference type="Pfam" id="PF13620">
    <property type="entry name" value="CarboxypepD_reg"/>
    <property type="match status" value="1"/>
</dbReference>
<keyword evidence="3" id="KW-0998">Cell outer membrane</keyword>